<protein>
    <recommendedName>
        <fullName evidence="10">Beta-phosphoglucomutase</fullName>
        <ecNumber evidence="9">5.4.2.6</ecNumber>
    </recommendedName>
</protein>
<dbReference type="NCBIfam" id="TIGR01509">
    <property type="entry name" value="HAD-SF-IA-v3"/>
    <property type="match status" value="1"/>
</dbReference>
<dbReference type="InterPro" id="IPR051600">
    <property type="entry name" value="Beta-PGM-like"/>
</dbReference>
<evidence type="ECO:0000256" key="6">
    <source>
        <dbReference type="ARBA" id="ARBA00023235"/>
    </source>
</evidence>
<dbReference type="PRINTS" id="PR00413">
    <property type="entry name" value="HADHALOGNASE"/>
</dbReference>
<dbReference type="PANTHER" id="PTHR46193">
    <property type="entry name" value="6-PHOSPHOGLUCONATE PHOSPHATASE"/>
    <property type="match status" value="1"/>
</dbReference>
<dbReference type="SFLD" id="SFLDG01129">
    <property type="entry name" value="C1.5:_HAD__Beta-PGM__Phosphata"/>
    <property type="match status" value="1"/>
</dbReference>
<evidence type="ECO:0000256" key="9">
    <source>
        <dbReference type="ARBA" id="ARBA00044968"/>
    </source>
</evidence>
<keyword evidence="3" id="KW-0597">Phosphoprotein</keyword>
<evidence type="ECO:0000256" key="5">
    <source>
        <dbReference type="ARBA" id="ARBA00022842"/>
    </source>
</evidence>
<dbReference type="EC" id="5.4.2.6" evidence="9"/>
<dbReference type="GO" id="GO:0046872">
    <property type="term" value="F:metal ion binding"/>
    <property type="evidence" value="ECO:0007669"/>
    <property type="project" value="UniProtKB-KW"/>
</dbReference>
<dbReference type="InterPro" id="IPR023214">
    <property type="entry name" value="HAD_sf"/>
</dbReference>
<organism evidence="11 12">
    <name type="scientific">Nonomuraea wenchangensis</name>
    <dbReference type="NCBI Taxonomy" id="568860"/>
    <lineage>
        <taxon>Bacteria</taxon>
        <taxon>Bacillati</taxon>
        <taxon>Actinomycetota</taxon>
        <taxon>Actinomycetes</taxon>
        <taxon>Streptosporangiales</taxon>
        <taxon>Streptosporangiaceae</taxon>
        <taxon>Nonomuraea</taxon>
    </lineage>
</organism>
<dbReference type="InterPro" id="IPR023198">
    <property type="entry name" value="PGP-like_dom2"/>
</dbReference>
<dbReference type="InterPro" id="IPR006439">
    <property type="entry name" value="HAD-SF_hydro_IA"/>
</dbReference>
<dbReference type="Gene3D" id="1.10.150.240">
    <property type="entry name" value="Putative phosphatase, domain 2"/>
    <property type="match status" value="1"/>
</dbReference>
<dbReference type="Proteomes" id="UP000199361">
    <property type="component" value="Unassembled WGS sequence"/>
</dbReference>
<dbReference type="GO" id="GO:0008801">
    <property type="term" value="F:beta-phosphoglucomutase activity"/>
    <property type="evidence" value="ECO:0007669"/>
    <property type="project" value="UniProtKB-EC"/>
</dbReference>
<dbReference type="SUPFAM" id="SSF56784">
    <property type="entry name" value="HAD-like"/>
    <property type="match status" value="1"/>
</dbReference>
<reference evidence="11 12" key="1">
    <citation type="submission" date="2016-10" db="EMBL/GenBank/DDBJ databases">
        <authorList>
            <person name="de Groot N.N."/>
        </authorList>
    </citation>
    <scope>NUCLEOTIDE SEQUENCE [LARGE SCALE GENOMIC DNA]</scope>
    <source>
        <strain evidence="11 12">CGMCC 4.5598</strain>
    </source>
</reference>
<dbReference type="AlphaFoldDB" id="A0A1H9YTS7"/>
<comment type="catalytic activity">
    <reaction evidence="8">
        <text>beta-D-glucose 1-phosphate = beta-D-glucose 6-phosphate</text>
        <dbReference type="Rhea" id="RHEA:20113"/>
        <dbReference type="ChEBI" id="CHEBI:57684"/>
        <dbReference type="ChEBI" id="CHEBI:58247"/>
        <dbReference type="EC" id="5.4.2.6"/>
    </reaction>
</comment>
<evidence type="ECO:0000256" key="10">
    <source>
        <dbReference type="ARBA" id="ARBA00044991"/>
    </source>
</evidence>
<dbReference type="STRING" id="568860.SAMN05421811_101166"/>
<dbReference type="Pfam" id="PF00702">
    <property type="entry name" value="Hydrolase"/>
    <property type="match status" value="1"/>
</dbReference>
<keyword evidence="12" id="KW-1185">Reference proteome</keyword>
<keyword evidence="5" id="KW-0460">Magnesium</keyword>
<evidence type="ECO:0000256" key="3">
    <source>
        <dbReference type="ARBA" id="ARBA00022553"/>
    </source>
</evidence>
<proteinExistence type="inferred from homology"/>
<comment type="cofactor">
    <cofactor evidence="1">
        <name>Mg(2+)</name>
        <dbReference type="ChEBI" id="CHEBI:18420"/>
    </cofactor>
</comment>
<dbReference type="SFLD" id="SFLDS00003">
    <property type="entry name" value="Haloacid_Dehalogenase"/>
    <property type="match status" value="1"/>
</dbReference>
<keyword evidence="4" id="KW-0479">Metal-binding</keyword>
<dbReference type="GO" id="GO:0016787">
    <property type="term" value="F:hydrolase activity"/>
    <property type="evidence" value="ECO:0007669"/>
    <property type="project" value="UniProtKB-KW"/>
</dbReference>
<dbReference type="InterPro" id="IPR036412">
    <property type="entry name" value="HAD-like_sf"/>
</dbReference>
<evidence type="ECO:0000256" key="8">
    <source>
        <dbReference type="ARBA" id="ARBA00044926"/>
    </source>
</evidence>
<name>A0A1H9YTS7_9ACTN</name>
<keyword evidence="6" id="KW-0413">Isomerase</keyword>
<accession>A0A1H9YTS7</accession>
<evidence type="ECO:0000256" key="4">
    <source>
        <dbReference type="ARBA" id="ARBA00022723"/>
    </source>
</evidence>
<dbReference type="EMBL" id="FOHX01000001">
    <property type="protein sequence ID" value="SES72550.1"/>
    <property type="molecule type" value="Genomic_DNA"/>
</dbReference>
<dbReference type="InterPro" id="IPR010976">
    <property type="entry name" value="B-phosphoglucomutase_hydrolase"/>
</dbReference>
<dbReference type="OrthoDB" id="9797743at2"/>
<evidence type="ECO:0000313" key="11">
    <source>
        <dbReference type="EMBL" id="SES72550.1"/>
    </source>
</evidence>
<keyword evidence="11" id="KW-0378">Hydrolase</keyword>
<comment type="similarity">
    <text evidence="2">Belongs to the HAD-like hydrolase superfamily. CbbY/CbbZ/Gph/YieH family.</text>
</comment>
<evidence type="ECO:0000256" key="2">
    <source>
        <dbReference type="ARBA" id="ARBA00006171"/>
    </source>
</evidence>
<evidence type="ECO:0000256" key="7">
    <source>
        <dbReference type="ARBA" id="ARBA00023277"/>
    </source>
</evidence>
<sequence>MLGMPEGIRGCLFDMDGVLTRTATVHAAAWKTMFDEFLRKWGEKSGTPFVPFDAKADYDRYVDGKKRVDGARSFLQSRGISLPEGTPDDPPGAMTVNGLSNRKNQLVQAIIDRDGVEVFPGSVRYLDAVRDAGLRSAVVSSSANTVHVLTAAGLASRFEARIDGVVARERRLAGKPAPDMYLAAAEALSLEPSEAAVFEDALAGVAAGRAGGFGFVVGVDRAGQAEALRQHGADVVVTDLAELLEPSTHSGDAG</sequence>
<gene>
    <name evidence="11" type="ORF">SAMN05421811_101166</name>
</gene>
<evidence type="ECO:0000256" key="1">
    <source>
        <dbReference type="ARBA" id="ARBA00001946"/>
    </source>
</evidence>
<dbReference type="NCBIfam" id="TIGR02009">
    <property type="entry name" value="PGMB-YQAB-SF"/>
    <property type="match status" value="1"/>
</dbReference>
<dbReference type="PANTHER" id="PTHR46193:SF18">
    <property type="entry name" value="HEXITOL PHOSPHATASE B"/>
    <property type="match status" value="1"/>
</dbReference>
<keyword evidence="7" id="KW-0119">Carbohydrate metabolism</keyword>
<evidence type="ECO:0000313" key="12">
    <source>
        <dbReference type="Proteomes" id="UP000199361"/>
    </source>
</evidence>
<dbReference type="Gene3D" id="3.40.50.1000">
    <property type="entry name" value="HAD superfamily/HAD-like"/>
    <property type="match status" value="1"/>
</dbReference>